<proteinExistence type="predicted"/>
<dbReference type="AlphaFoldDB" id="A0A1C6FRC1"/>
<sequence>MRKVIVPAVVRYDTEGNMAPLSFEWEDGTVYEIDRILDKSRIASQVGGIGLRYTVRVLGRQRYLYYDELDKVWFVEAK</sequence>
<gene>
    <name evidence="1" type="ORF">SAMEA3545359_00087</name>
</gene>
<name>A0A1C6FRC1_9FIRM</name>
<organism evidence="1">
    <name type="scientific">uncultured Anaerotruncus sp</name>
    <dbReference type="NCBI Taxonomy" id="905011"/>
    <lineage>
        <taxon>Bacteria</taxon>
        <taxon>Bacillati</taxon>
        <taxon>Bacillota</taxon>
        <taxon>Clostridia</taxon>
        <taxon>Eubacteriales</taxon>
        <taxon>Oscillospiraceae</taxon>
        <taxon>Anaerotruncus</taxon>
        <taxon>environmental samples</taxon>
    </lineage>
</organism>
<reference evidence="1" key="1">
    <citation type="submission" date="2015-09" db="EMBL/GenBank/DDBJ databases">
        <authorList>
            <consortium name="Pathogen Informatics"/>
        </authorList>
    </citation>
    <scope>NUCLEOTIDE SEQUENCE</scope>
    <source>
        <strain evidence="1">2789STDY5834896</strain>
    </source>
</reference>
<protein>
    <submittedName>
        <fullName evidence="1">Uncharacterized protein</fullName>
    </submittedName>
</protein>
<accession>A0A1C6FRC1</accession>
<dbReference type="EMBL" id="FMHG01000001">
    <property type="protein sequence ID" value="SCJ35672.1"/>
    <property type="molecule type" value="Genomic_DNA"/>
</dbReference>
<evidence type="ECO:0000313" key="1">
    <source>
        <dbReference type="EMBL" id="SCJ35672.1"/>
    </source>
</evidence>